<reference evidence="2" key="1">
    <citation type="submission" date="2020-04" db="EMBL/GenBank/DDBJ databases">
        <authorList>
            <person name="Chiriac C."/>
            <person name="Salcher M."/>
            <person name="Ghai R."/>
            <person name="Kavagutti S V."/>
        </authorList>
    </citation>
    <scope>NUCLEOTIDE SEQUENCE</scope>
</reference>
<accession>A0A6J5P9S5</accession>
<dbReference type="EMBL" id="LR796795">
    <property type="protein sequence ID" value="CAB4166706.1"/>
    <property type="molecule type" value="Genomic_DNA"/>
</dbReference>
<gene>
    <name evidence="2" type="ORF">UFOVP844_46</name>
</gene>
<evidence type="ECO:0000256" key="1">
    <source>
        <dbReference type="SAM" id="MobiDB-lite"/>
    </source>
</evidence>
<proteinExistence type="predicted"/>
<feature type="region of interest" description="Disordered" evidence="1">
    <location>
        <begin position="1"/>
        <end position="26"/>
    </location>
</feature>
<evidence type="ECO:0000313" key="2">
    <source>
        <dbReference type="EMBL" id="CAB4166706.1"/>
    </source>
</evidence>
<organism evidence="2">
    <name type="scientific">uncultured Caudovirales phage</name>
    <dbReference type="NCBI Taxonomy" id="2100421"/>
    <lineage>
        <taxon>Viruses</taxon>
        <taxon>Duplodnaviria</taxon>
        <taxon>Heunggongvirae</taxon>
        <taxon>Uroviricota</taxon>
        <taxon>Caudoviricetes</taxon>
        <taxon>Peduoviridae</taxon>
        <taxon>Maltschvirus</taxon>
        <taxon>Maltschvirus maltsch</taxon>
    </lineage>
</organism>
<sequence length="82" mass="9303">MPGKYQPNKVPMESKIDARYPGTSHNERYLNVSSSGSMGNGVMGQATKTMSVDPCPNYDIGRMKYSDYQYKDTPMEAFNYKF</sequence>
<name>A0A6J5P9S5_9CAUD</name>
<protein>
    <submittedName>
        <fullName evidence="2">Uncharacterized protein</fullName>
    </submittedName>
</protein>